<proteinExistence type="predicted"/>
<feature type="region of interest" description="Disordered" evidence="1">
    <location>
        <begin position="1"/>
        <end position="346"/>
    </location>
</feature>
<accession>A0A087V095</accession>
<dbReference type="OrthoDB" id="498125at2759"/>
<feature type="compositionally biased region" description="Basic and acidic residues" evidence="1">
    <location>
        <begin position="198"/>
        <end position="214"/>
    </location>
</feature>
<feature type="compositionally biased region" description="Acidic residues" evidence="1">
    <location>
        <begin position="25"/>
        <end position="37"/>
    </location>
</feature>
<evidence type="ECO:0000313" key="3">
    <source>
        <dbReference type="Proteomes" id="UP000054359"/>
    </source>
</evidence>
<feature type="compositionally biased region" description="Basic and acidic residues" evidence="1">
    <location>
        <begin position="304"/>
        <end position="317"/>
    </location>
</feature>
<feature type="compositionally biased region" description="Basic residues" evidence="1">
    <location>
        <begin position="116"/>
        <end position="130"/>
    </location>
</feature>
<feature type="non-terminal residue" evidence="2">
    <location>
        <position position="346"/>
    </location>
</feature>
<gene>
    <name evidence="2" type="ORF">X975_01136</name>
</gene>
<dbReference type="Proteomes" id="UP000054359">
    <property type="component" value="Unassembled WGS sequence"/>
</dbReference>
<dbReference type="AlphaFoldDB" id="A0A087V095"/>
<sequence length="346" mass="38197">MPRKPPANAVKRSAIVKSAVKEVNDDTEEKTENEETVEGNSEKKTSLLKPKKGAKRMPQNNATEEDEVPGKKLIAKETSTKGRKKVEKEVPNGKQENITEESAVELDEENAEPKKQTGRGRKTAVKNNKKIKSEDQNNGIECETEIPTEVTDAVEDELKEEESQEEKSDVKGGNEKLQNVAEGNNPNPKGRRKNPPKKVQEIKESNEKINDSKKTVSGPKSSRKRKNSESEKLVEDNAGETEISTVKKSKQQEKLPAEELDSDMSEKPKGRQAKGKTTSVPKKAGNKSARGAKGKEVSDDDFEEAPKAKVAKKEKIADVSVLDFSNSSKSPSGKPWNLKISSWNIN</sequence>
<evidence type="ECO:0000313" key="2">
    <source>
        <dbReference type="EMBL" id="KFM83034.1"/>
    </source>
</evidence>
<feature type="compositionally biased region" description="Basic and acidic residues" evidence="1">
    <location>
        <begin position="165"/>
        <end position="174"/>
    </location>
</feature>
<keyword evidence="3" id="KW-1185">Reference proteome</keyword>
<protein>
    <submittedName>
        <fullName evidence="2">Uncharacterized protein</fullName>
    </submittedName>
</protein>
<dbReference type="EMBL" id="KK122580">
    <property type="protein sequence ID" value="KFM83034.1"/>
    <property type="molecule type" value="Genomic_DNA"/>
</dbReference>
<organism evidence="2 3">
    <name type="scientific">Stegodyphus mimosarum</name>
    <name type="common">African social velvet spider</name>
    <dbReference type="NCBI Taxonomy" id="407821"/>
    <lineage>
        <taxon>Eukaryota</taxon>
        <taxon>Metazoa</taxon>
        <taxon>Ecdysozoa</taxon>
        <taxon>Arthropoda</taxon>
        <taxon>Chelicerata</taxon>
        <taxon>Arachnida</taxon>
        <taxon>Araneae</taxon>
        <taxon>Araneomorphae</taxon>
        <taxon>Entelegynae</taxon>
        <taxon>Eresoidea</taxon>
        <taxon>Eresidae</taxon>
        <taxon>Stegodyphus</taxon>
    </lineage>
</organism>
<feature type="compositionally biased region" description="Acidic residues" evidence="1">
    <location>
        <begin position="98"/>
        <end position="110"/>
    </location>
</feature>
<evidence type="ECO:0000256" key="1">
    <source>
        <dbReference type="SAM" id="MobiDB-lite"/>
    </source>
</evidence>
<name>A0A087V095_STEMI</name>
<feature type="compositionally biased region" description="Basic and acidic residues" evidence="1">
    <location>
        <begin position="68"/>
        <end position="91"/>
    </location>
</feature>
<reference evidence="2 3" key="1">
    <citation type="submission" date="2013-11" db="EMBL/GenBank/DDBJ databases">
        <title>Genome sequencing of Stegodyphus mimosarum.</title>
        <authorList>
            <person name="Bechsgaard J."/>
        </authorList>
    </citation>
    <scope>NUCLEOTIDE SEQUENCE [LARGE SCALE GENOMIC DNA]</scope>
</reference>
<feature type="compositionally biased region" description="Acidic residues" evidence="1">
    <location>
        <begin position="142"/>
        <end position="164"/>
    </location>
</feature>